<accession>A0ABS0ADE8</accession>
<dbReference type="RefSeq" id="WP_194855222.1">
    <property type="nucleotide sequence ID" value="NZ_ARXR01000004.1"/>
</dbReference>
<gene>
    <name evidence="1" type="ORF">ISO4_00759</name>
</gene>
<sequence>MSTSDTQHDDATPDLAGRFDQALEQVSQASRFAKALHTGKVLQLAGRLLCQPEGAEQLYQRATAIEHSGLFSGTDWANPEILQADITVQTLRLGAPDDITLEALSELRLLAVAQGELPHDALSAEQAHHYLAQVLALNLDLLFETGGEAIRVRQGRMAVAVRGVLQLLVSRIGYDNIIDRLIEEIWRILAQRPVRVDHLKAMITQIAACLYNPAITVSNSRGADRLVSALFGPTQASVEDPGLEVYAERLAGMDSQALQQEANGFARAMHDTGLVSAYQPVFLRFAVSQSTDLVSAALGLSATGRDALLCYQDLVYALIDASVFPETAQAAYGLALMLERGVLFAPPVAPALWRQLGQTLSANADAAIVQALSDIRPAKVQLIAGVLGVLGLPLGVGQGNNPTCQSARAISMWAYNDPDYLLQMIVWATRDDDLVMHFEGQRLSSKELALTTPAIAPLDVDAVSAVLVPHLDRIYHAMGALCADRGDDPHRWINPEFHGWWVGRGFKLAVDLPTGKLSHYDDFVRYFYACYHPLHNGNQPLIYPQPVGLAVTDSAARFVGWHAITIQRVTLDQDEVMRVYFYNPNNDSGQDLGNGVKVSTEGRGERFGESSLPVAEFVSRLYIFHYDPLEHIDPAGVPAEDVAEVEALARGSWALER</sequence>
<protein>
    <submittedName>
        <fullName evidence="1">Uncharacterized protein</fullName>
    </submittedName>
</protein>
<proteinExistence type="predicted"/>
<name>A0ABS0ADE8_9GAMM</name>
<comment type="caution">
    <text evidence="1">The sequence shown here is derived from an EMBL/GenBank/DDBJ whole genome shotgun (WGS) entry which is preliminary data.</text>
</comment>
<keyword evidence="2" id="KW-1185">Reference proteome</keyword>
<dbReference type="Proteomes" id="UP000644441">
    <property type="component" value="Unassembled WGS sequence"/>
</dbReference>
<dbReference type="GeneID" id="99765018"/>
<dbReference type="EMBL" id="ARXR01000004">
    <property type="protein sequence ID" value="MBF5052157.1"/>
    <property type="molecule type" value="Genomic_DNA"/>
</dbReference>
<evidence type="ECO:0000313" key="1">
    <source>
        <dbReference type="EMBL" id="MBF5052157.1"/>
    </source>
</evidence>
<reference evidence="1 2" key="1">
    <citation type="submission" date="2012-09" db="EMBL/GenBank/DDBJ databases">
        <title>Genome Sequence of alkane-degrading Bacterium Alcanivorax venustensis ISO4.</title>
        <authorList>
            <person name="Lai Q."/>
            <person name="Shao Z."/>
        </authorList>
    </citation>
    <scope>NUCLEOTIDE SEQUENCE [LARGE SCALE GENOMIC DNA]</scope>
    <source>
        <strain evidence="1 2">ISO4</strain>
    </source>
</reference>
<evidence type="ECO:0000313" key="2">
    <source>
        <dbReference type="Proteomes" id="UP000644441"/>
    </source>
</evidence>
<organism evidence="1 2">
    <name type="scientific">Alloalcanivorax venustensis ISO4</name>
    <dbReference type="NCBI Taxonomy" id="1177184"/>
    <lineage>
        <taxon>Bacteria</taxon>
        <taxon>Pseudomonadati</taxon>
        <taxon>Pseudomonadota</taxon>
        <taxon>Gammaproteobacteria</taxon>
        <taxon>Oceanospirillales</taxon>
        <taxon>Alcanivoracaceae</taxon>
        <taxon>Alloalcanivorax</taxon>
    </lineage>
</organism>